<evidence type="ECO:0000313" key="3">
    <source>
        <dbReference type="WBParaSite" id="scaffold12309_cov222.g16208"/>
    </source>
</evidence>
<dbReference type="Proteomes" id="UP000887561">
    <property type="component" value="Unplaced"/>
</dbReference>
<organism evidence="2 3">
    <name type="scientific">Meloidogyne javanica</name>
    <name type="common">Root-knot nematode worm</name>
    <dbReference type="NCBI Taxonomy" id="6303"/>
    <lineage>
        <taxon>Eukaryota</taxon>
        <taxon>Metazoa</taxon>
        <taxon>Ecdysozoa</taxon>
        <taxon>Nematoda</taxon>
        <taxon>Chromadorea</taxon>
        <taxon>Rhabditida</taxon>
        <taxon>Tylenchina</taxon>
        <taxon>Tylenchomorpha</taxon>
        <taxon>Tylenchoidea</taxon>
        <taxon>Meloidogynidae</taxon>
        <taxon>Meloidogyninae</taxon>
        <taxon>Meloidogyne</taxon>
        <taxon>Meloidogyne incognita group</taxon>
    </lineage>
</organism>
<feature type="compositionally biased region" description="Basic and acidic residues" evidence="1">
    <location>
        <begin position="198"/>
        <end position="251"/>
    </location>
</feature>
<feature type="compositionally biased region" description="Basic residues" evidence="1">
    <location>
        <begin position="252"/>
        <end position="263"/>
    </location>
</feature>
<accession>A0A915LIF3</accession>
<keyword evidence="2" id="KW-1185">Reference proteome</keyword>
<feature type="region of interest" description="Disordered" evidence="1">
    <location>
        <begin position="198"/>
        <end position="318"/>
    </location>
</feature>
<proteinExistence type="predicted"/>
<feature type="compositionally biased region" description="Polar residues" evidence="1">
    <location>
        <begin position="276"/>
        <end position="303"/>
    </location>
</feature>
<evidence type="ECO:0000256" key="1">
    <source>
        <dbReference type="SAM" id="MobiDB-lite"/>
    </source>
</evidence>
<dbReference type="WBParaSite" id="scaffold12309_cov222.g16208">
    <property type="protein sequence ID" value="scaffold12309_cov222.g16208"/>
    <property type="gene ID" value="scaffold12309_cov222.g16208"/>
</dbReference>
<protein>
    <submittedName>
        <fullName evidence="3">Uncharacterized protein</fullName>
    </submittedName>
</protein>
<sequence length="390" mass="44090">MEPVQTAADAKDMLEKNISDGRAFAEQLANYKAIDLPYQKSPKHSPSLVPLILQTEDVKDDELLIEMKTTDCIFNFEDIFEDEIEERKEAANENINECNRGKRVDLDLTDSVIIEEPDFFIEEKEVDVSVDFAFTAKDLTAQVERIIFTSISGILKVLISKLVVIFLEKCLLNSMPTPKKKEVLLEDVVEGSMQKMKESMNKDINNENKLSFPEKEIHQEKLSNKEKKIKEKYPEKVLTTDRPTEERIDKGKKGKSSKRKGKKSKDAGRKMPPLPSLQSIDQQINIGKNETNEDLLTSPCSTVSSPPALPPSCSSSTTFPQALVRRDEQSARQNSSSIGRMIGRWRHTTGGIQLRNITFSGVWEKLALGIRSDGREAFRTLSVQLGDNRR</sequence>
<evidence type="ECO:0000313" key="2">
    <source>
        <dbReference type="Proteomes" id="UP000887561"/>
    </source>
</evidence>
<name>A0A915LIF3_MELJA</name>
<dbReference type="AlphaFoldDB" id="A0A915LIF3"/>
<reference evidence="3" key="1">
    <citation type="submission" date="2022-11" db="UniProtKB">
        <authorList>
            <consortium name="WormBaseParasite"/>
        </authorList>
    </citation>
    <scope>IDENTIFICATION</scope>
</reference>